<accession>A0ABU1DJY8</accession>
<gene>
    <name evidence="1" type="ORF">IHQ68_17365</name>
</gene>
<comment type="caution">
    <text evidence="1">The sequence shown here is derived from an EMBL/GenBank/DDBJ whole genome shotgun (WGS) entry which is preliminary data.</text>
</comment>
<organism evidence="1 2">
    <name type="scientific">Chelatococcus sambhunathii</name>
    <dbReference type="NCBI Taxonomy" id="363953"/>
    <lineage>
        <taxon>Bacteria</taxon>
        <taxon>Pseudomonadati</taxon>
        <taxon>Pseudomonadota</taxon>
        <taxon>Alphaproteobacteria</taxon>
        <taxon>Hyphomicrobiales</taxon>
        <taxon>Chelatococcaceae</taxon>
        <taxon>Chelatococcus</taxon>
    </lineage>
</organism>
<dbReference type="EMBL" id="JADBEO010000049">
    <property type="protein sequence ID" value="MDR4308391.1"/>
    <property type="molecule type" value="Genomic_DNA"/>
</dbReference>
<evidence type="ECO:0008006" key="3">
    <source>
        <dbReference type="Google" id="ProtNLM"/>
    </source>
</evidence>
<keyword evidence="2" id="KW-1185">Reference proteome</keyword>
<proteinExistence type="predicted"/>
<protein>
    <recommendedName>
        <fullName evidence="3">Holin of 3TMs, for gene-transfer release</fullName>
    </recommendedName>
</protein>
<dbReference type="RefSeq" id="WP_309394110.1">
    <property type="nucleotide sequence ID" value="NZ_JADBEO010000049.1"/>
</dbReference>
<sequence>MGAPLTKSVLSAAVENAVKATDGLPMPERLARAKAAVLNDPDVANAVTPIPRLRSETLQGVAGIGAAQLLNAFGVTKTLVIAAGWFGRTWNPDEVSTVLTTVVSLALAGWAWYGRETTSRPLG</sequence>
<reference evidence="1" key="1">
    <citation type="submission" date="2020-10" db="EMBL/GenBank/DDBJ databases">
        <authorList>
            <person name="Abbas A."/>
            <person name="Razzaq R."/>
            <person name="Waqas M."/>
            <person name="Abbas N."/>
            <person name="Nielsen T.K."/>
            <person name="Hansen L.H."/>
            <person name="Hussain S."/>
            <person name="Shahid M."/>
        </authorList>
    </citation>
    <scope>NUCLEOTIDE SEQUENCE</scope>
    <source>
        <strain evidence="1">S14</strain>
    </source>
</reference>
<dbReference type="Proteomes" id="UP001181622">
    <property type="component" value="Unassembled WGS sequence"/>
</dbReference>
<evidence type="ECO:0000313" key="1">
    <source>
        <dbReference type="EMBL" id="MDR4308391.1"/>
    </source>
</evidence>
<evidence type="ECO:0000313" key="2">
    <source>
        <dbReference type="Proteomes" id="UP001181622"/>
    </source>
</evidence>
<name>A0ABU1DJY8_9HYPH</name>